<evidence type="ECO:0000256" key="1">
    <source>
        <dbReference type="SAM" id="MobiDB-lite"/>
    </source>
</evidence>
<proteinExistence type="predicted"/>
<dbReference type="EMBL" id="JAMQBK010000104">
    <property type="protein sequence ID" value="MCM2374837.1"/>
    <property type="molecule type" value="Genomic_DNA"/>
</dbReference>
<sequence>MSKRLIIQTTVGSERKIASDHGSLRRSIQWMTMNCLLCLVGAFGGCAVHHQQLCESIVNPRVCPNCLTRNLSECHCFAPTTVAGYHETLWHPMGDASFESPVVQNYAASVLPIEIGDAMPEVITPTAGANLNNAPNDPSSRSDSSGEASSVEELPVEVAPQTPLGRLSRDREVHVVTAWQQKDGELRMEFVSSTNSGEQSLPNTSSRRVIQQVHAESPQIFDTKIVDPKSQVDVADVNLDYYRP</sequence>
<evidence type="ECO:0000313" key="3">
    <source>
        <dbReference type="Proteomes" id="UP001202961"/>
    </source>
</evidence>
<organism evidence="2 3">
    <name type="scientific">Aporhodopirellula aestuarii</name>
    <dbReference type="NCBI Taxonomy" id="2950107"/>
    <lineage>
        <taxon>Bacteria</taxon>
        <taxon>Pseudomonadati</taxon>
        <taxon>Planctomycetota</taxon>
        <taxon>Planctomycetia</taxon>
        <taxon>Pirellulales</taxon>
        <taxon>Pirellulaceae</taxon>
        <taxon>Aporhodopirellula</taxon>
    </lineage>
</organism>
<name>A0ABT0UDH1_9BACT</name>
<comment type="caution">
    <text evidence="2">The sequence shown here is derived from an EMBL/GenBank/DDBJ whole genome shotgun (WGS) entry which is preliminary data.</text>
</comment>
<dbReference type="Proteomes" id="UP001202961">
    <property type="component" value="Unassembled WGS sequence"/>
</dbReference>
<feature type="compositionally biased region" description="Polar residues" evidence="1">
    <location>
        <begin position="127"/>
        <end position="138"/>
    </location>
</feature>
<feature type="compositionally biased region" description="Low complexity" evidence="1">
    <location>
        <begin position="139"/>
        <end position="153"/>
    </location>
</feature>
<protein>
    <submittedName>
        <fullName evidence="2">Uncharacterized protein</fullName>
    </submittedName>
</protein>
<dbReference type="RefSeq" id="WP_250933020.1">
    <property type="nucleotide sequence ID" value="NZ_JAMQBK010000104.1"/>
</dbReference>
<accession>A0ABT0UDH1</accession>
<keyword evidence="3" id="KW-1185">Reference proteome</keyword>
<feature type="region of interest" description="Disordered" evidence="1">
    <location>
        <begin position="126"/>
        <end position="165"/>
    </location>
</feature>
<evidence type="ECO:0000313" key="2">
    <source>
        <dbReference type="EMBL" id="MCM2374837.1"/>
    </source>
</evidence>
<gene>
    <name evidence="2" type="ORF">NB063_29795</name>
</gene>
<reference evidence="2 3" key="1">
    <citation type="journal article" date="2022" name="Syst. Appl. Microbiol.">
        <title>Rhodopirellula aestuarii sp. nov., a novel member of the genus Rhodopirellula isolated from brackish sediments collected in the Tagus River estuary, Portugal.</title>
        <authorList>
            <person name="Vitorino I.R."/>
            <person name="Klimek D."/>
            <person name="Calusinska M."/>
            <person name="Lobo-da-Cunha A."/>
            <person name="Vasconcelos V."/>
            <person name="Lage O.M."/>
        </authorList>
    </citation>
    <scope>NUCLEOTIDE SEQUENCE [LARGE SCALE GENOMIC DNA]</scope>
    <source>
        <strain evidence="2 3">ICT_H3.1</strain>
    </source>
</reference>